<organism evidence="2 3">
    <name type="scientific">Rodentibacter genomosp. 1</name>
    <dbReference type="NCBI Taxonomy" id="1908264"/>
    <lineage>
        <taxon>Bacteria</taxon>
        <taxon>Pseudomonadati</taxon>
        <taxon>Pseudomonadota</taxon>
        <taxon>Gammaproteobacteria</taxon>
        <taxon>Pasteurellales</taxon>
        <taxon>Pasteurellaceae</taxon>
        <taxon>Rodentibacter</taxon>
    </lineage>
</organism>
<dbReference type="Pfam" id="PF08765">
    <property type="entry name" value="Mor"/>
    <property type="match status" value="1"/>
</dbReference>
<dbReference type="STRING" id="1908264.BKK54_04105"/>
<dbReference type="Gene3D" id="1.10.10.60">
    <property type="entry name" value="Homeodomain-like"/>
    <property type="match status" value="1"/>
</dbReference>
<evidence type="ECO:0000259" key="1">
    <source>
        <dbReference type="Pfam" id="PF08765"/>
    </source>
</evidence>
<dbReference type="RefSeq" id="WP_077541805.1">
    <property type="nucleotide sequence ID" value="NZ_MLHN01000008.1"/>
</dbReference>
<dbReference type="Proteomes" id="UP000188481">
    <property type="component" value="Unassembled WGS sequence"/>
</dbReference>
<keyword evidence="3" id="KW-1185">Reference proteome</keyword>
<gene>
    <name evidence="2" type="ORF">BKK54_04105</name>
</gene>
<dbReference type="InterPro" id="IPR052411">
    <property type="entry name" value="c-mor_Regulatory_Protein"/>
</dbReference>
<comment type="caution">
    <text evidence="2">The sequence shown here is derived from an EMBL/GenBank/DDBJ whole genome shotgun (WGS) entry which is preliminary data.</text>
</comment>
<reference evidence="2 3" key="1">
    <citation type="submission" date="2016-10" db="EMBL/GenBank/DDBJ databases">
        <title>Rodentibacter gen. nov. and new species.</title>
        <authorList>
            <person name="Christensen H."/>
        </authorList>
    </citation>
    <scope>NUCLEOTIDE SEQUENCE [LARGE SCALE GENOMIC DNA]</scope>
    <source>
        <strain evidence="3">ppn416</strain>
    </source>
</reference>
<evidence type="ECO:0000313" key="3">
    <source>
        <dbReference type="Proteomes" id="UP000188481"/>
    </source>
</evidence>
<proteinExistence type="predicted"/>
<sequence length="144" mass="16636">MSQTLQQTGLFDDEHANIGALFDHLDQIPSVELENRWPSLLVEVIDVMQAELLRQNFAEDKAKTTASKLVGVMAHYFGGKSFYLPAGDKIKEALRDGQIYQEFNGKNVPELVKKYRLSESTIYAILRQQRMLQRKRHQMDFNFS</sequence>
<name>A0A1V3J713_9PAST</name>
<protein>
    <submittedName>
        <fullName evidence="2">Transcriptional regulator</fullName>
    </submittedName>
</protein>
<dbReference type="PANTHER" id="PTHR37812">
    <property type="entry name" value="MU-LIKE PROPHAGE FLUMU PROTEIN C"/>
    <property type="match status" value="1"/>
</dbReference>
<accession>A0A1V3J713</accession>
<feature type="domain" description="Mor transcription activator" evidence="1">
    <location>
        <begin position="35"/>
        <end position="140"/>
    </location>
</feature>
<dbReference type="EMBL" id="MLHN01000008">
    <property type="protein sequence ID" value="OOF50889.1"/>
    <property type="molecule type" value="Genomic_DNA"/>
</dbReference>
<dbReference type="SUPFAM" id="SSF46689">
    <property type="entry name" value="Homeodomain-like"/>
    <property type="match status" value="1"/>
</dbReference>
<dbReference type="PANTHER" id="PTHR37812:SF1">
    <property type="entry name" value="MU-LIKE PROPHAGE FLUMU PROTEIN C"/>
    <property type="match status" value="1"/>
</dbReference>
<dbReference type="InterPro" id="IPR014875">
    <property type="entry name" value="Mor_transcription_activator"/>
</dbReference>
<dbReference type="AlphaFoldDB" id="A0A1V3J713"/>
<evidence type="ECO:0000313" key="2">
    <source>
        <dbReference type="EMBL" id="OOF50889.1"/>
    </source>
</evidence>
<dbReference type="InterPro" id="IPR009057">
    <property type="entry name" value="Homeodomain-like_sf"/>
</dbReference>